<protein>
    <submittedName>
        <fullName evidence="8">Transporter</fullName>
    </submittedName>
</protein>
<evidence type="ECO:0000256" key="4">
    <source>
        <dbReference type="ARBA" id="ARBA00022989"/>
    </source>
</evidence>
<evidence type="ECO:0000313" key="9">
    <source>
        <dbReference type="Proteomes" id="UP000626210"/>
    </source>
</evidence>
<gene>
    <name evidence="8" type="ORF">GCM10007320_51800</name>
</gene>
<dbReference type="PROSITE" id="PS51257">
    <property type="entry name" value="PROKAR_LIPOPROTEIN"/>
    <property type="match status" value="1"/>
</dbReference>
<accession>A0ABQ3G8H9</accession>
<feature type="transmembrane region" description="Helical" evidence="6">
    <location>
        <begin position="42"/>
        <end position="63"/>
    </location>
</feature>
<keyword evidence="5 6" id="KW-0472">Membrane</keyword>
<sequence length="309" mass="31899">MSTLPVRATPGLAPVLALLFAACAWGSMFLVSKPVVARVSPLWFTTLRYVFAALPLSLLLCCLGDRPWRKLRQHWAGLSVLGLLGYGFFGVATMTGLLLSQPSHGAVLMATVPLTTLLLRWALDSQRPGPRVAGAAVLALAGVVLVSGLAGGAATTPRALAGDAIMLLGTVGWVLYTRGGARWPSFSALEYSGLTAVMAVPVLLLVSASATAAGVVEAPRWSELSAVLPQLLYIAVVPTVAAVLAFNYGVRQLGAARGSLFLNGVPVSALLMGAALGQHPAAQEWLGALCVITALTLSSGASVPARGRR</sequence>
<organism evidence="8 9">
    <name type="scientific">Pseudorhodoferax aquiterrae</name>
    <dbReference type="NCBI Taxonomy" id="747304"/>
    <lineage>
        <taxon>Bacteria</taxon>
        <taxon>Pseudomonadati</taxon>
        <taxon>Pseudomonadota</taxon>
        <taxon>Betaproteobacteria</taxon>
        <taxon>Burkholderiales</taxon>
        <taxon>Comamonadaceae</taxon>
    </lineage>
</organism>
<feature type="transmembrane region" description="Helical" evidence="6">
    <location>
        <begin position="188"/>
        <end position="210"/>
    </location>
</feature>
<keyword evidence="4 6" id="KW-1133">Transmembrane helix</keyword>
<dbReference type="PANTHER" id="PTHR32322:SF18">
    <property type="entry name" value="S-ADENOSYLMETHIONINE_S-ADENOSYLHOMOCYSTEINE TRANSPORTER"/>
    <property type="match status" value="1"/>
</dbReference>
<evidence type="ECO:0000256" key="2">
    <source>
        <dbReference type="ARBA" id="ARBA00022475"/>
    </source>
</evidence>
<name>A0ABQ3G8H9_9BURK</name>
<dbReference type="EMBL" id="BMYK01000023">
    <property type="protein sequence ID" value="GHC97197.1"/>
    <property type="molecule type" value="Genomic_DNA"/>
</dbReference>
<feature type="transmembrane region" description="Helical" evidence="6">
    <location>
        <begin position="12"/>
        <end position="30"/>
    </location>
</feature>
<evidence type="ECO:0000313" key="8">
    <source>
        <dbReference type="EMBL" id="GHC97197.1"/>
    </source>
</evidence>
<feature type="transmembrane region" description="Helical" evidence="6">
    <location>
        <begin position="159"/>
        <end position="176"/>
    </location>
</feature>
<evidence type="ECO:0000256" key="1">
    <source>
        <dbReference type="ARBA" id="ARBA00004651"/>
    </source>
</evidence>
<feature type="transmembrane region" description="Helical" evidence="6">
    <location>
        <begin position="285"/>
        <end position="305"/>
    </location>
</feature>
<reference evidence="9" key="1">
    <citation type="journal article" date="2019" name="Int. J. Syst. Evol. Microbiol.">
        <title>The Global Catalogue of Microorganisms (GCM) 10K type strain sequencing project: providing services to taxonomists for standard genome sequencing and annotation.</title>
        <authorList>
            <consortium name="The Broad Institute Genomics Platform"/>
            <consortium name="The Broad Institute Genome Sequencing Center for Infectious Disease"/>
            <person name="Wu L."/>
            <person name="Ma J."/>
        </authorList>
    </citation>
    <scope>NUCLEOTIDE SEQUENCE [LARGE SCALE GENOMIC DNA]</scope>
    <source>
        <strain evidence="9">KCTC 23314</strain>
    </source>
</reference>
<keyword evidence="2" id="KW-1003">Cell membrane</keyword>
<keyword evidence="3 6" id="KW-0812">Transmembrane</keyword>
<dbReference type="InterPro" id="IPR050638">
    <property type="entry name" value="AA-Vitamin_Transporters"/>
</dbReference>
<dbReference type="Proteomes" id="UP000626210">
    <property type="component" value="Unassembled WGS sequence"/>
</dbReference>
<evidence type="ECO:0000259" key="7">
    <source>
        <dbReference type="Pfam" id="PF00892"/>
    </source>
</evidence>
<feature type="transmembrane region" description="Helical" evidence="6">
    <location>
        <begin position="75"/>
        <end position="99"/>
    </location>
</feature>
<feature type="domain" description="EamA" evidence="7">
    <location>
        <begin position="15"/>
        <end position="147"/>
    </location>
</feature>
<comment type="subcellular location">
    <subcellularLocation>
        <location evidence="1">Cell membrane</location>
        <topology evidence="1">Multi-pass membrane protein</topology>
    </subcellularLocation>
</comment>
<feature type="transmembrane region" description="Helical" evidence="6">
    <location>
        <begin position="260"/>
        <end position="279"/>
    </location>
</feature>
<dbReference type="PANTHER" id="PTHR32322">
    <property type="entry name" value="INNER MEMBRANE TRANSPORTER"/>
    <property type="match status" value="1"/>
</dbReference>
<dbReference type="RefSeq" id="WP_189689761.1">
    <property type="nucleotide sequence ID" value="NZ_BMYK01000023.1"/>
</dbReference>
<feature type="transmembrane region" description="Helical" evidence="6">
    <location>
        <begin position="135"/>
        <end position="153"/>
    </location>
</feature>
<dbReference type="InterPro" id="IPR000620">
    <property type="entry name" value="EamA_dom"/>
</dbReference>
<evidence type="ECO:0000256" key="3">
    <source>
        <dbReference type="ARBA" id="ARBA00022692"/>
    </source>
</evidence>
<keyword evidence="9" id="KW-1185">Reference proteome</keyword>
<evidence type="ECO:0000256" key="5">
    <source>
        <dbReference type="ARBA" id="ARBA00023136"/>
    </source>
</evidence>
<proteinExistence type="predicted"/>
<dbReference type="Pfam" id="PF00892">
    <property type="entry name" value="EamA"/>
    <property type="match status" value="2"/>
</dbReference>
<feature type="transmembrane region" description="Helical" evidence="6">
    <location>
        <begin position="105"/>
        <end position="123"/>
    </location>
</feature>
<dbReference type="InterPro" id="IPR037185">
    <property type="entry name" value="EmrE-like"/>
</dbReference>
<dbReference type="SUPFAM" id="SSF103481">
    <property type="entry name" value="Multidrug resistance efflux transporter EmrE"/>
    <property type="match status" value="2"/>
</dbReference>
<feature type="transmembrane region" description="Helical" evidence="6">
    <location>
        <begin position="230"/>
        <end position="248"/>
    </location>
</feature>
<feature type="domain" description="EamA" evidence="7">
    <location>
        <begin position="162"/>
        <end position="299"/>
    </location>
</feature>
<comment type="caution">
    <text evidence="8">The sequence shown here is derived from an EMBL/GenBank/DDBJ whole genome shotgun (WGS) entry which is preliminary data.</text>
</comment>
<evidence type="ECO:0000256" key="6">
    <source>
        <dbReference type="SAM" id="Phobius"/>
    </source>
</evidence>